<dbReference type="InterPro" id="IPR036388">
    <property type="entry name" value="WH-like_DNA-bd_sf"/>
</dbReference>
<feature type="region of interest" description="Disordered" evidence="3">
    <location>
        <begin position="537"/>
        <end position="614"/>
    </location>
</feature>
<feature type="region of interest" description="Disordered" evidence="3">
    <location>
        <begin position="251"/>
        <end position="299"/>
    </location>
</feature>
<accession>B0CUG4</accession>
<name>B0CUG4_LACBS</name>
<feature type="compositionally biased region" description="Basic and acidic residues" evidence="3">
    <location>
        <begin position="128"/>
        <end position="137"/>
    </location>
</feature>
<feature type="compositionally biased region" description="Low complexity" evidence="3">
    <location>
        <begin position="537"/>
        <end position="549"/>
    </location>
</feature>
<dbReference type="STRING" id="486041.B0CUG4"/>
<feature type="compositionally biased region" description="Basic and acidic residues" evidence="3">
    <location>
        <begin position="45"/>
        <end position="57"/>
    </location>
</feature>
<feature type="compositionally biased region" description="Basic residues" evidence="3">
    <location>
        <begin position="117"/>
        <end position="127"/>
    </location>
</feature>
<dbReference type="GO" id="GO:0005634">
    <property type="term" value="C:nucleus"/>
    <property type="evidence" value="ECO:0007669"/>
    <property type="project" value="UniProtKB-SubCell"/>
</dbReference>
<keyword evidence="6" id="KW-1185">Reference proteome</keyword>
<dbReference type="GO" id="GO:0000978">
    <property type="term" value="F:RNA polymerase II cis-regulatory region sequence-specific DNA binding"/>
    <property type="evidence" value="ECO:0007669"/>
    <property type="project" value="TreeGrafter"/>
</dbReference>
<dbReference type="GO" id="GO:0000981">
    <property type="term" value="F:DNA-binding transcription factor activity, RNA polymerase II-specific"/>
    <property type="evidence" value="ECO:0007669"/>
    <property type="project" value="TreeGrafter"/>
</dbReference>
<dbReference type="CDD" id="cd00059">
    <property type="entry name" value="FH_FOX"/>
    <property type="match status" value="1"/>
</dbReference>
<proteinExistence type="predicted"/>
<dbReference type="PANTHER" id="PTHR11829:SF343">
    <property type="entry name" value="FORK-HEAD DOMAIN-CONTAINING PROTEIN"/>
    <property type="match status" value="1"/>
</dbReference>
<feature type="region of interest" description="Disordered" evidence="3">
    <location>
        <begin position="39"/>
        <end position="226"/>
    </location>
</feature>
<feature type="region of interest" description="Disordered" evidence="3">
    <location>
        <begin position="797"/>
        <end position="834"/>
    </location>
</feature>
<protein>
    <submittedName>
        <fullName evidence="5">Predicted protein</fullName>
    </submittedName>
</protein>
<dbReference type="InterPro" id="IPR036390">
    <property type="entry name" value="WH_DNA-bd_sf"/>
</dbReference>
<keyword evidence="1 2" id="KW-0238">DNA-binding</keyword>
<evidence type="ECO:0000313" key="6">
    <source>
        <dbReference type="Proteomes" id="UP000001194"/>
    </source>
</evidence>
<dbReference type="Gene3D" id="1.10.10.10">
    <property type="entry name" value="Winged helix-like DNA-binding domain superfamily/Winged helix DNA-binding domain"/>
    <property type="match status" value="1"/>
</dbReference>
<feature type="compositionally biased region" description="Low complexity" evidence="3">
    <location>
        <begin position="575"/>
        <end position="605"/>
    </location>
</feature>
<feature type="compositionally biased region" description="Basic and acidic residues" evidence="3">
    <location>
        <begin position="96"/>
        <end position="110"/>
    </location>
</feature>
<evidence type="ECO:0000256" key="3">
    <source>
        <dbReference type="SAM" id="MobiDB-lite"/>
    </source>
</evidence>
<dbReference type="PROSITE" id="PS50039">
    <property type="entry name" value="FORK_HEAD_3"/>
    <property type="match status" value="1"/>
</dbReference>
<evidence type="ECO:0000259" key="4">
    <source>
        <dbReference type="PROSITE" id="PS50039"/>
    </source>
</evidence>
<dbReference type="HOGENOM" id="CLU_341631_0_0_1"/>
<organism evidence="6">
    <name type="scientific">Laccaria bicolor (strain S238N-H82 / ATCC MYA-4686)</name>
    <name type="common">Bicoloured deceiver</name>
    <name type="synonym">Laccaria laccata var. bicolor</name>
    <dbReference type="NCBI Taxonomy" id="486041"/>
    <lineage>
        <taxon>Eukaryota</taxon>
        <taxon>Fungi</taxon>
        <taxon>Dikarya</taxon>
        <taxon>Basidiomycota</taxon>
        <taxon>Agaricomycotina</taxon>
        <taxon>Agaricomycetes</taxon>
        <taxon>Agaricomycetidae</taxon>
        <taxon>Agaricales</taxon>
        <taxon>Agaricineae</taxon>
        <taxon>Hydnangiaceae</taxon>
        <taxon>Laccaria</taxon>
    </lineage>
</organism>
<dbReference type="SUPFAM" id="SSF46785">
    <property type="entry name" value="Winged helix' DNA-binding domain"/>
    <property type="match status" value="1"/>
</dbReference>
<feature type="domain" description="Fork-head" evidence="4">
    <location>
        <begin position="336"/>
        <end position="428"/>
    </location>
</feature>
<feature type="compositionally biased region" description="Low complexity" evidence="3">
    <location>
        <begin position="58"/>
        <end position="85"/>
    </location>
</feature>
<dbReference type="PANTHER" id="PTHR11829">
    <property type="entry name" value="FORKHEAD BOX PROTEIN"/>
    <property type="match status" value="1"/>
</dbReference>
<feature type="compositionally biased region" description="Pro residues" evidence="3">
    <location>
        <begin position="281"/>
        <end position="291"/>
    </location>
</feature>
<comment type="subcellular location">
    <subcellularLocation>
        <location evidence="2">Nucleus</location>
    </subcellularLocation>
</comment>
<dbReference type="KEGG" id="lbc:LACBIDRAFT_305525"/>
<dbReference type="AlphaFoldDB" id="B0CUG4"/>
<keyword evidence="2" id="KW-0539">Nucleus</keyword>
<dbReference type="Pfam" id="PF00250">
    <property type="entry name" value="Forkhead"/>
    <property type="match status" value="1"/>
</dbReference>
<dbReference type="PRINTS" id="PR00053">
    <property type="entry name" value="FORKHEAD"/>
</dbReference>
<evidence type="ECO:0000256" key="1">
    <source>
        <dbReference type="ARBA" id="ARBA00023125"/>
    </source>
</evidence>
<dbReference type="InterPro" id="IPR001766">
    <property type="entry name" value="Fork_head_dom"/>
</dbReference>
<reference evidence="5 6" key="1">
    <citation type="journal article" date="2008" name="Nature">
        <title>The genome of Laccaria bicolor provides insights into mycorrhizal symbiosis.</title>
        <authorList>
            <person name="Martin F."/>
            <person name="Aerts A."/>
            <person name="Ahren D."/>
            <person name="Brun A."/>
            <person name="Danchin E.G.J."/>
            <person name="Duchaussoy F."/>
            <person name="Gibon J."/>
            <person name="Kohler A."/>
            <person name="Lindquist E."/>
            <person name="Pereda V."/>
            <person name="Salamov A."/>
            <person name="Shapiro H.J."/>
            <person name="Wuyts J."/>
            <person name="Blaudez D."/>
            <person name="Buee M."/>
            <person name="Brokstein P."/>
            <person name="Canbaeck B."/>
            <person name="Cohen D."/>
            <person name="Courty P.E."/>
            <person name="Coutinho P.M."/>
            <person name="Delaruelle C."/>
            <person name="Detter J.C."/>
            <person name="Deveau A."/>
            <person name="DiFazio S."/>
            <person name="Duplessis S."/>
            <person name="Fraissinet-Tachet L."/>
            <person name="Lucic E."/>
            <person name="Frey-Klett P."/>
            <person name="Fourrey C."/>
            <person name="Feussner I."/>
            <person name="Gay G."/>
            <person name="Grimwood J."/>
            <person name="Hoegger P.J."/>
            <person name="Jain P."/>
            <person name="Kilaru S."/>
            <person name="Labbe J."/>
            <person name="Lin Y.C."/>
            <person name="Legue V."/>
            <person name="Le Tacon F."/>
            <person name="Marmeisse R."/>
            <person name="Melayah D."/>
            <person name="Montanini B."/>
            <person name="Muratet M."/>
            <person name="Nehls U."/>
            <person name="Niculita-Hirzel H."/>
            <person name="Oudot-Le Secq M.P."/>
            <person name="Peter M."/>
            <person name="Quesneville H."/>
            <person name="Rajashekar B."/>
            <person name="Reich M."/>
            <person name="Rouhier N."/>
            <person name="Schmutz J."/>
            <person name="Yin T."/>
            <person name="Chalot M."/>
            <person name="Henrissat B."/>
            <person name="Kuees U."/>
            <person name="Lucas S."/>
            <person name="Van de Peer Y."/>
            <person name="Podila G.K."/>
            <person name="Polle A."/>
            <person name="Pukkila P.J."/>
            <person name="Richardson P.M."/>
            <person name="Rouze P."/>
            <person name="Sanders I.R."/>
            <person name="Stajich J.E."/>
            <person name="Tunlid A."/>
            <person name="Tuskan G."/>
            <person name="Grigoriev I.V."/>
        </authorList>
    </citation>
    <scope>NUCLEOTIDE SEQUENCE [LARGE SCALE GENOMIC DNA]</scope>
    <source>
        <strain evidence="6">S238N-H82 / ATCC MYA-4686</strain>
    </source>
</reference>
<dbReference type="EMBL" id="DS547092">
    <property type="protein sequence ID" value="EDR14087.1"/>
    <property type="molecule type" value="Genomic_DNA"/>
</dbReference>
<sequence>MADPQVSPISQLLHTLGITREDLNKRSDQMRQFLTADNALASRVTEGESGRRSRSSSDLRPNSRSTTSSSALSRSLSRGSTSSLRDATPPATPIKSEPHEGGLPHRHFDNMEMVIARQRRQSRREKKSRREKERDLSSRGAMPHPPSPSPSNASQSGLNLDTFMQSRDDRRGPIPGDDSASQEKVVDPPPVTPQKNKYYRDHTIATSHSQPSKEVACKTETPTPTRPVVFQTQPAYYGYPYMAYPHLPVPHRSAQASSSTLPLTPQPHRTQALSRKAARSPLPPSSPPAPSSPLTSPSRRVVNLVSSPGLMEPLPSEDQYDNLPYKLPPGPYSPNKPDLSYAALVGQAILSSPGHRLTLQEIYDWITIVHPYYKRGETTWMNSIRHVLSTTICFRKVPRERAVGRTLWAIWDEDLECFKGGGFRKQLCKDIINGIDAKEKQAGSAKPKAKSRKRADQDDDTETRKTKRAKKDQFASSTMMAPLITHPYFPPMRPTPHHQSYYETCLSQHQTLPAEIIFPPLPAAAAFNRVVSNVIPSSSASNPPSGPFSMKEESVTRSSPECVETDSRSDPPPSSSISSASSAISVPGLTPNRSSLTPPSSLPTSDVEMDIPSSHSGNLFKIDASITISRLDDDLDMISSASVPGDEDDIFNASLLGPVQFWGESPKEGGLLQPGIELLDFNVMSDGEDTNSPLRKKGEGKQANRKSKKILLAASPTLNRRTSPSQPLKMGTQLISSDIGRPTTPPPSTSMIPSTPPRTRLQISSMRTPISHKGLHMSPSASLAHYKSNLDPPPTISYGAGPSNAGKEEARVEDEADPMRTPRKQTGTNGAAPVTPKRLMFSSVLDDSPFRTPFGFRTPGSRSILDPHDPRTALDDELNRMNAYDDSPAGIFGKGTGSLLYDSPGAGYLDSPGKWSKSWW</sequence>
<feature type="DNA-binding region" description="Fork-head" evidence="2">
    <location>
        <begin position="336"/>
        <end position="428"/>
    </location>
</feature>
<dbReference type="InParanoid" id="B0CUG4"/>
<feature type="compositionally biased region" description="Low complexity" evidence="3">
    <location>
        <begin position="749"/>
        <end position="759"/>
    </location>
</feature>
<dbReference type="OrthoDB" id="5954824at2759"/>
<dbReference type="Proteomes" id="UP000001194">
    <property type="component" value="Unassembled WGS sequence"/>
</dbReference>
<dbReference type="SMART" id="SM00339">
    <property type="entry name" value="FH"/>
    <property type="match status" value="1"/>
</dbReference>
<feature type="compositionally biased region" description="Polar residues" evidence="3">
    <location>
        <begin position="254"/>
        <end position="273"/>
    </location>
</feature>
<evidence type="ECO:0000313" key="5">
    <source>
        <dbReference type="EMBL" id="EDR14087.1"/>
    </source>
</evidence>
<dbReference type="GeneID" id="6070913"/>
<dbReference type="RefSeq" id="XP_001874646.1">
    <property type="nucleotide sequence ID" value="XM_001874611.1"/>
</dbReference>
<gene>
    <name evidence="5" type="ORF">LACBIDRAFT_305525</name>
</gene>
<feature type="region of interest" description="Disordered" evidence="3">
    <location>
        <begin position="736"/>
        <end position="759"/>
    </location>
</feature>
<feature type="region of interest" description="Disordered" evidence="3">
    <location>
        <begin position="439"/>
        <end position="476"/>
    </location>
</feature>
<dbReference type="InterPro" id="IPR050211">
    <property type="entry name" value="FOX_domain-containing"/>
</dbReference>
<evidence type="ECO:0000256" key="2">
    <source>
        <dbReference type="PROSITE-ProRule" id="PRU00089"/>
    </source>
</evidence>